<dbReference type="PANTHER" id="PTHR32322">
    <property type="entry name" value="INNER MEMBRANE TRANSPORTER"/>
    <property type="match status" value="1"/>
</dbReference>
<reference evidence="7" key="1">
    <citation type="submission" date="2020-05" db="EMBL/GenBank/DDBJ databases">
        <authorList>
            <person name="Chiriac C."/>
            <person name="Salcher M."/>
            <person name="Ghai R."/>
            <person name="Kavagutti S V."/>
        </authorList>
    </citation>
    <scope>NUCLEOTIDE SEQUENCE</scope>
</reference>
<evidence type="ECO:0000259" key="6">
    <source>
        <dbReference type="Pfam" id="PF00892"/>
    </source>
</evidence>
<dbReference type="InterPro" id="IPR000620">
    <property type="entry name" value="EamA_dom"/>
</dbReference>
<dbReference type="PANTHER" id="PTHR32322:SF2">
    <property type="entry name" value="EAMA DOMAIN-CONTAINING PROTEIN"/>
    <property type="match status" value="1"/>
</dbReference>
<feature type="transmembrane region" description="Helical" evidence="5">
    <location>
        <begin position="7"/>
        <end position="29"/>
    </location>
</feature>
<proteinExistence type="predicted"/>
<evidence type="ECO:0000256" key="2">
    <source>
        <dbReference type="ARBA" id="ARBA00022692"/>
    </source>
</evidence>
<feature type="transmembrane region" description="Helical" evidence="5">
    <location>
        <begin position="93"/>
        <end position="113"/>
    </location>
</feature>
<dbReference type="AlphaFoldDB" id="A0A6J5ZAC5"/>
<dbReference type="EMBL" id="CAESAJ010000066">
    <property type="protein sequence ID" value="CAB4338042.1"/>
    <property type="molecule type" value="Genomic_DNA"/>
</dbReference>
<dbReference type="SUPFAM" id="SSF103481">
    <property type="entry name" value="Multidrug resistance efflux transporter EmrE"/>
    <property type="match status" value="2"/>
</dbReference>
<feature type="transmembrane region" description="Helical" evidence="5">
    <location>
        <begin position="68"/>
        <end position="87"/>
    </location>
</feature>
<comment type="subcellular location">
    <subcellularLocation>
        <location evidence="1">Membrane</location>
        <topology evidence="1">Multi-pass membrane protein</topology>
    </subcellularLocation>
</comment>
<accession>A0A6J5ZAC5</accession>
<feature type="transmembrane region" description="Helical" evidence="5">
    <location>
        <begin position="122"/>
        <end position="140"/>
    </location>
</feature>
<keyword evidence="3 5" id="KW-1133">Transmembrane helix</keyword>
<feature type="transmembrane region" description="Helical" evidence="5">
    <location>
        <begin position="35"/>
        <end position="56"/>
    </location>
</feature>
<keyword evidence="4 5" id="KW-0472">Membrane</keyword>
<feature type="transmembrane region" description="Helical" evidence="5">
    <location>
        <begin position="254"/>
        <end position="285"/>
    </location>
</feature>
<name>A0A6J5ZAC5_9ZZZZ</name>
<dbReference type="InterPro" id="IPR050638">
    <property type="entry name" value="AA-Vitamin_Transporters"/>
</dbReference>
<feature type="domain" description="EamA" evidence="6">
    <location>
        <begin position="151"/>
        <end position="286"/>
    </location>
</feature>
<sequence>MTRIPSGYLYAALGTLVFSFTLPMVKIALPSFDPWTITFTRMTIAGTVAAIVVVVTRTPFPARHLWKSILLTGLGISLGFPIFSTLAMQRTTAAHGAVIIAGLPLVTAMFGVLTHKDKVPRLFWVGAILGTSALVVYAWYHGGSEHGDPVADLLLVAAVLSSAYGYSEGARLTKVMPNWQVVTWCVVMYLPLSAIAAAVSFGATHSQHTIEPKGIFGLLFISFGSMYLGFFAWYRGLAELGVARGSQVQMLQPILTLCWSAMILGETISASALVTAAVVLSSILLTQRARSVKPPAQFAEPLPRG</sequence>
<organism evidence="7">
    <name type="scientific">freshwater metagenome</name>
    <dbReference type="NCBI Taxonomy" id="449393"/>
    <lineage>
        <taxon>unclassified sequences</taxon>
        <taxon>metagenomes</taxon>
        <taxon>ecological metagenomes</taxon>
    </lineage>
</organism>
<dbReference type="GO" id="GO:0016020">
    <property type="term" value="C:membrane"/>
    <property type="evidence" value="ECO:0007669"/>
    <property type="project" value="UniProtKB-SubCell"/>
</dbReference>
<evidence type="ECO:0000256" key="1">
    <source>
        <dbReference type="ARBA" id="ARBA00004141"/>
    </source>
</evidence>
<feature type="transmembrane region" description="Helical" evidence="5">
    <location>
        <begin position="215"/>
        <end position="234"/>
    </location>
</feature>
<feature type="domain" description="EamA" evidence="6">
    <location>
        <begin position="6"/>
        <end position="136"/>
    </location>
</feature>
<evidence type="ECO:0000256" key="4">
    <source>
        <dbReference type="ARBA" id="ARBA00023136"/>
    </source>
</evidence>
<evidence type="ECO:0000313" key="7">
    <source>
        <dbReference type="EMBL" id="CAB4338042.1"/>
    </source>
</evidence>
<keyword evidence="2 5" id="KW-0812">Transmembrane</keyword>
<gene>
    <name evidence="7" type="ORF">UFOPK3770_00721</name>
</gene>
<evidence type="ECO:0000256" key="3">
    <source>
        <dbReference type="ARBA" id="ARBA00022989"/>
    </source>
</evidence>
<evidence type="ECO:0000256" key="5">
    <source>
        <dbReference type="SAM" id="Phobius"/>
    </source>
</evidence>
<dbReference type="InterPro" id="IPR037185">
    <property type="entry name" value="EmrE-like"/>
</dbReference>
<feature type="transmembrane region" description="Helical" evidence="5">
    <location>
        <begin position="181"/>
        <end position="203"/>
    </location>
</feature>
<protein>
    <submittedName>
        <fullName evidence="7">Unannotated protein</fullName>
    </submittedName>
</protein>
<dbReference type="Pfam" id="PF00892">
    <property type="entry name" value="EamA"/>
    <property type="match status" value="2"/>
</dbReference>